<dbReference type="InterPro" id="IPR054822">
    <property type="entry name" value="DsrO-like"/>
</dbReference>
<sequence length="266" mass="28757">MDKSKRQFLGKMASVSVGAALIPVVQVYAQDNPQSGNAGSSSQTYNANEGQVGKRYGMVIDLRRCVGCQACTVACTIENQPPLGQFRTTVQQYEVSQQDEASSPAFLMLPRLCNHCENPPCIPVCPTGATFQRKDGIVVVNNEWCVGCGYCVHACPYDARFINHDTNTADKCTFCAHRLDVGLLPACVETCVGEARVIGDLNDPNSQISQLLAANSSDIKVLKPDANTAPRVFYIGMSSAFEDRISGQAPVRTLLTDTGEEIHHGH</sequence>
<dbReference type="GO" id="GO:0046872">
    <property type="term" value="F:metal ion binding"/>
    <property type="evidence" value="ECO:0007669"/>
    <property type="project" value="UniProtKB-KW"/>
</dbReference>
<evidence type="ECO:0000256" key="3">
    <source>
        <dbReference type="ARBA" id="ARBA00023004"/>
    </source>
</evidence>
<evidence type="ECO:0000256" key="2">
    <source>
        <dbReference type="ARBA" id="ARBA00022723"/>
    </source>
</evidence>
<dbReference type="AlphaFoldDB" id="A0A380AJK3"/>
<keyword evidence="4" id="KW-0411">Iron-sulfur</keyword>
<proteinExistence type="predicted"/>
<dbReference type="PANTHER" id="PTHR43177">
    <property type="entry name" value="PROTEIN NRFC"/>
    <property type="match status" value="1"/>
</dbReference>
<gene>
    <name evidence="6" type="primary">ddhB</name>
    <name evidence="6" type="ORF">NCTC10736_02486</name>
</gene>
<evidence type="ECO:0000256" key="1">
    <source>
        <dbReference type="ARBA" id="ARBA00022485"/>
    </source>
</evidence>
<dbReference type="EMBL" id="UGYV01000001">
    <property type="protein sequence ID" value="SUI81832.1"/>
    <property type="molecule type" value="Genomic_DNA"/>
</dbReference>
<dbReference type="InterPro" id="IPR017900">
    <property type="entry name" value="4Fe4S_Fe_S_CS"/>
</dbReference>
<keyword evidence="1" id="KW-0004">4Fe-4S</keyword>
<organism evidence="6 7">
    <name type="scientific">Shewanella morhuae</name>
    <dbReference type="NCBI Taxonomy" id="365591"/>
    <lineage>
        <taxon>Bacteria</taxon>
        <taxon>Pseudomonadati</taxon>
        <taxon>Pseudomonadota</taxon>
        <taxon>Gammaproteobacteria</taxon>
        <taxon>Alteromonadales</taxon>
        <taxon>Shewanellaceae</taxon>
        <taxon>Shewanella</taxon>
    </lineage>
</organism>
<keyword evidence="3" id="KW-0408">Iron</keyword>
<dbReference type="NCBIfam" id="NF045797">
    <property type="entry name" value="DsrO"/>
    <property type="match status" value="1"/>
</dbReference>
<dbReference type="Proteomes" id="UP000255061">
    <property type="component" value="Unassembled WGS sequence"/>
</dbReference>
<name>A0A380AJK3_9GAMM</name>
<feature type="domain" description="4Fe-4S ferredoxin-type" evidence="5">
    <location>
        <begin position="104"/>
        <end position="135"/>
    </location>
</feature>
<dbReference type="GO" id="GO:0051539">
    <property type="term" value="F:4 iron, 4 sulfur cluster binding"/>
    <property type="evidence" value="ECO:0007669"/>
    <property type="project" value="UniProtKB-KW"/>
</dbReference>
<dbReference type="InterPro" id="IPR017896">
    <property type="entry name" value="4Fe4S_Fe-S-bd"/>
</dbReference>
<dbReference type="SUPFAM" id="SSF54862">
    <property type="entry name" value="4Fe-4S ferredoxins"/>
    <property type="match status" value="1"/>
</dbReference>
<evidence type="ECO:0000313" key="7">
    <source>
        <dbReference type="Proteomes" id="UP000255061"/>
    </source>
</evidence>
<evidence type="ECO:0000259" key="5">
    <source>
        <dbReference type="PROSITE" id="PS51379"/>
    </source>
</evidence>
<protein>
    <submittedName>
        <fullName evidence="6">Dimethylsulfide iron-sulfur subunit</fullName>
    </submittedName>
</protein>
<dbReference type="Gene3D" id="3.30.70.20">
    <property type="match status" value="2"/>
</dbReference>
<dbReference type="RefSeq" id="WP_115406365.1">
    <property type="nucleotide sequence ID" value="NZ_UGYV01000001.1"/>
</dbReference>
<dbReference type="PROSITE" id="PS00198">
    <property type="entry name" value="4FE4S_FER_1"/>
    <property type="match status" value="1"/>
</dbReference>
<feature type="domain" description="4Fe-4S ferredoxin-type" evidence="5">
    <location>
        <begin position="136"/>
        <end position="165"/>
    </location>
</feature>
<reference evidence="6 7" key="1">
    <citation type="submission" date="2018-06" db="EMBL/GenBank/DDBJ databases">
        <authorList>
            <consortium name="Pathogen Informatics"/>
            <person name="Doyle S."/>
        </authorList>
    </citation>
    <scope>NUCLEOTIDE SEQUENCE [LARGE SCALE GENOMIC DNA]</scope>
    <source>
        <strain evidence="6 7">NCTC10736</strain>
    </source>
</reference>
<evidence type="ECO:0000256" key="4">
    <source>
        <dbReference type="ARBA" id="ARBA00023014"/>
    </source>
</evidence>
<dbReference type="InterPro" id="IPR050954">
    <property type="entry name" value="ET_IronSulfur_Cluster-Binding"/>
</dbReference>
<feature type="domain" description="4Fe-4S ferredoxin-type" evidence="5">
    <location>
        <begin position="56"/>
        <end position="86"/>
    </location>
</feature>
<keyword evidence="2" id="KW-0479">Metal-binding</keyword>
<accession>A0A380AJK3</accession>
<dbReference type="PANTHER" id="PTHR43177:SF9">
    <property type="entry name" value="PROTEIN NRFC"/>
    <property type="match status" value="1"/>
</dbReference>
<dbReference type="PROSITE" id="PS51379">
    <property type="entry name" value="4FE4S_FER_2"/>
    <property type="match status" value="3"/>
</dbReference>
<dbReference type="CDD" id="cd10551">
    <property type="entry name" value="PsrB"/>
    <property type="match status" value="1"/>
</dbReference>
<evidence type="ECO:0000313" key="6">
    <source>
        <dbReference type="EMBL" id="SUI81832.1"/>
    </source>
</evidence>
<dbReference type="Pfam" id="PF13247">
    <property type="entry name" value="Fer4_11"/>
    <property type="match status" value="1"/>
</dbReference>